<dbReference type="GO" id="GO:0030145">
    <property type="term" value="F:manganese ion binding"/>
    <property type="evidence" value="ECO:0007669"/>
    <property type="project" value="InterPro"/>
</dbReference>
<evidence type="ECO:0000313" key="5">
    <source>
        <dbReference type="EMBL" id="OXL43255.1"/>
    </source>
</evidence>
<dbReference type="InterPro" id="IPR016667">
    <property type="entry name" value="Caps_polysacc_synth_CpsB/CapC"/>
</dbReference>
<name>A0AA91TI92_9BACT</name>
<dbReference type="EC" id="3.1.3.48" evidence="2"/>
<accession>A0AA91TI92</accession>
<protein>
    <recommendedName>
        <fullName evidence="2">protein-tyrosine-phosphatase</fullName>
        <ecNumber evidence="2">3.1.3.48</ecNumber>
    </recommendedName>
</protein>
<dbReference type="Gene3D" id="3.20.20.140">
    <property type="entry name" value="Metal-dependent hydrolases"/>
    <property type="match status" value="1"/>
</dbReference>
<comment type="caution">
    <text evidence="5">The sequence shown here is derived from an EMBL/GenBank/DDBJ whole genome shotgun (WGS) entry which is preliminary data.</text>
</comment>
<dbReference type="PANTHER" id="PTHR39181:SF1">
    <property type="entry name" value="TYROSINE-PROTEIN PHOSPHATASE YWQE"/>
    <property type="match status" value="1"/>
</dbReference>
<dbReference type="InterPro" id="IPR016195">
    <property type="entry name" value="Pol/histidinol_Pase-like"/>
</dbReference>
<sequence length="232" mass="26992">MPSGERELLPGGIDFHCHILPGVDDGFQDPEKSLEQLRIYEASGMKEVWFTPHIMEDVPNEPEELRRVFADFQEKYLQDFAQRHPGYQASGAEGTKQSSATDAEPLQLHLAAENMLDALFERRLKANDLLPLAEKYLLVETSIFAPPMNFRGLLERIKNKGYTPILAHPERYLYMKKEDYEALKSQGIKFQRNLFSLKGQYGERVQKRCRQLLKWQMYDFVGTDLHRLSRLE</sequence>
<evidence type="ECO:0000256" key="4">
    <source>
        <dbReference type="ARBA" id="ARBA00051722"/>
    </source>
</evidence>
<dbReference type="EMBL" id="NMPZ01000020">
    <property type="protein sequence ID" value="OXL43255.1"/>
    <property type="molecule type" value="Genomic_DNA"/>
</dbReference>
<evidence type="ECO:0000313" key="6">
    <source>
        <dbReference type="Proteomes" id="UP000215155"/>
    </source>
</evidence>
<evidence type="ECO:0000256" key="1">
    <source>
        <dbReference type="ARBA" id="ARBA00005750"/>
    </source>
</evidence>
<dbReference type="PANTHER" id="PTHR39181">
    <property type="entry name" value="TYROSINE-PROTEIN PHOSPHATASE YWQE"/>
    <property type="match status" value="1"/>
</dbReference>
<keyword evidence="3" id="KW-0378">Hydrolase</keyword>
<dbReference type="GO" id="GO:0004725">
    <property type="term" value="F:protein tyrosine phosphatase activity"/>
    <property type="evidence" value="ECO:0007669"/>
    <property type="project" value="UniProtKB-EC"/>
</dbReference>
<proteinExistence type="inferred from homology"/>
<reference evidence="5 6" key="1">
    <citation type="submission" date="2017-07" db="EMBL/GenBank/DDBJ databases">
        <title>Draft genome sequence of Prevotella copri isolated from the gut of healthy adult Indian.</title>
        <authorList>
            <person name="Das B."/>
            <person name="Bag S."/>
            <person name="Ghosh T.S."/>
        </authorList>
    </citation>
    <scope>NUCLEOTIDE SEQUENCE [LARGE SCALE GENOMIC DNA]</scope>
    <source>
        <strain evidence="5 6">Indica</strain>
    </source>
</reference>
<evidence type="ECO:0000256" key="2">
    <source>
        <dbReference type="ARBA" id="ARBA00013064"/>
    </source>
</evidence>
<comment type="similarity">
    <text evidence="1">Belongs to the metallo-dependent hydrolases superfamily. CpsB/CapC family.</text>
</comment>
<organism evidence="5 6">
    <name type="scientific">Segatella copri</name>
    <dbReference type="NCBI Taxonomy" id="165179"/>
    <lineage>
        <taxon>Bacteria</taxon>
        <taxon>Pseudomonadati</taxon>
        <taxon>Bacteroidota</taxon>
        <taxon>Bacteroidia</taxon>
        <taxon>Bacteroidales</taxon>
        <taxon>Prevotellaceae</taxon>
        <taxon>Segatella</taxon>
    </lineage>
</organism>
<dbReference type="Proteomes" id="UP000215155">
    <property type="component" value="Unassembled WGS sequence"/>
</dbReference>
<evidence type="ECO:0000256" key="3">
    <source>
        <dbReference type="ARBA" id="ARBA00022801"/>
    </source>
</evidence>
<dbReference type="AlphaFoldDB" id="A0AA91TI92"/>
<gene>
    <name evidence="5" type="ORF">CFT61_11840</name>
</gene>
<dbReference type="SUPFAM" id="SSF89550">
    <property type="entry name" value="PHP domain-like"/>
    <property type="match status" value="1"/>
</dbReference>
<comment type="catalytic activity">
    <reaction evidence="4">
        <text>O-phospho-L-tyrosyl-[protein] + H2O = L-tyrosyl-[protein] + phosphate</text>
        <dbReference type="Rhea" id="RHEA:10684"/>
        <dbReference type="Rhea" id="RHEA-COMP:10136"/>
        <dbReference type="Rhea" id="RHEA-COMP:20101"/>
        <dbReference type="ChEBI" id="CHEBI:15377"/>
        <dbReference type="ChEBI" id="CHEBI:43474"/>
        <dbReference type="ChEBI" id="CHEBI:46858"/>
        <dbReference type="ChEBI" id="CHEBI:61978"/>
        <dbReference type="EC" id="3.1.3.48"/>
    </reaction>
</comment>
<dbReference type="Pfam" id="PF19567">
    <property type="entry name" value="CpsB_CapC"/>
    <property type="match status" value="2"/>
</dbReference>